<keyword evidence="3" id="KW-0347">Helicase</keyword>
<dbReference type="Pfam" id="PF00271">
    <property type="entry name" value="Helicase_C"/>
    <property type="match status" value="1"/>
</dbReference>
<dbReference type="InterPro" id="IPR027417">
    <property type="entry name" value="P-loop_NTPase"/>
</dbReference>
<protein>
    <submittedName>
        <fullName evidence="3">Helicase conserved C-terminal domain-containing protein</fullName>
    </submittedName>
</protein>
<proteinExistence type="predicted"/>
<dbReference type="Gene3D" id="3.40.50.300">
    <property type="entry name" value="P-loop containing nucleotide triphosphate hydrolases"/>
    <property type="match status" value="1"/>
</dbReference>
<keyword evidence="3" id="KW-0378">Hydrolase</keyword>
<evidence type="ECO:0000313" key="3">
    <source>
        <dbReference type="EMBL" id="VFK35077.1"/>
    </source>
</evidence>
<dbReference type="CDD" id="cd18785">
    <property type="entry name" value="SF2_C"/>
    <property type="match status" value="1"/>
</dbReference>
<keyword evidence="3" id="KW-0067">ATP-binding</keyword>
<dbReference type="SUPFAM" id="SSF52540">
    <property type="entry name" value="P-loop containing nucleoside triphosphate hydrolases"/>
    <property type="match status" value="1"/>
</dbReference>
<dbReference type="GO" id="GO:0004386">
    <property type="term" value="F:helicase activity"/>
    <property type="evidence" value="ECO:0007669"/>
    <property type="project" value="UniProtKB-KW"/>
</dbReference>
<feature type="domain" description="Helicase C-terminal" evidence="1">
    <location>
        <begin position="17"/>
        <end position="112"/>
    </location>
</feature>
<dbReference type="EMBL" id="CAADFP010000330">
    <property type="protein sequence ID" value="VFK35077.1"/>
    <property type="molecule type" value="Genomic_DNA"/>
</dbReference>
<accession>A0A450Y0K5</accession>
<evidence type="ECO:0000259" key="1">
    <source>
        <dbReference type="Pfam" id="PF00271"/>
    </source>
</evidence>
<organism evidence="3">
    <name type="scientific">Candidatus Kentrum sp. LPFa</name>
    <dbReference type="NCBI Taxonomy" id="2126335"/>
    <lineage>
        <taxon>Bacteria</taxon>
        <taxon>Pseudomonadati</taxon>
        <taxon>Pseudomonadota</taxon>
        <taxon>Gammaproteobacteria</taxon>
        <taxon>Candidatus Kentrum</taxon>
    </lineage>
</organism>
<name>A0A450Y0K5_9GAMM</name>
<evidence type="ECO:0000313" key="2">
    <source>
        <dbReference type="EMBL" id="VFK22682.1"/>
    </source>
</evidence>
<dbReference type="InterPro" id="IPR001650">
    <property type="entry name" value="Helicase_C-like"/>
</dbReference>
<gene>
    <name evidence="2" type="ORF">BECKLPF1236A_GA0070988_103523</name>
    <name evidence="3" type="ORF">BECKLPF1236C_GA0070990_103302</name>
</gene>
<dbReference type="AlphaFoldDB" id="A0A450Y0K5"/>
<sequence>MHRFANSIESAPRRRDNRHKIIASALNYQHCIQIVEAYRARGRHVDYVHSREDSVANNRVLEKLEAHELDLIVQVRKLGEGFDHPYLSVAAVFSIFANLSPFVQFVGRIMRVIRQNSPNAPLNQGSVVFHAGANIARRWEDFQKYSEADQQFFDQFLPLEEFDFSQGDEIPVTPVPRAPNTVEIRDQKDVLLEEIPLLENKEVQQAISTLKGFGLTGAQVAQAMEHQPVPTTKAKERQAARKALDSQIQNEVGRILGTRNINPKGKELDKRHLNKSNFVVVKAAIDKQVNAAVEKKTGKRHEFNRTELDTINARFPELVAAAEKEVFGA</sequence>
<keyword evidence="3" id="KW-0547">Nucleotide-binding</keyword>
<dbReference type="EMBL" id="CAADFM010000352">
    <property type="protein sequence ID" value="VFK22682.1"/>
    <property type="molecule type" value="Genomic_DNA"/>
</dbReference>
<reference evidence="3" key="1">
    <citation type="submission" date="2019-02" db="EMBL/GenBank/DDBJ databases">
        <authorList>
            <person name="Gruber-Vodicka R. H."/>
            <person name="Seah K. B. B."/>
        </authorList>
    </citation>
    <scope>NUCLEOTIDE SEQUENCE</scope>
    <source>
        <strain evidence="2">BECK_S312</strain>
        <strain evidence="3">BECK_S426</strain>
    </source>
</reference>